<proteinExistence type="predicted"/>
<dbReference type="InterPro" id="IPR041577">
    <property type="entry name" value="RT_RNaseH_2"/>
</dbReference>
<dbReference type="InterPro" id="IPR043502">
    <property type="entry name" value="DNA/RNA_pol_sf"/>
</dbReference>
<evidence type="ECO:0000259" key="2">
    <source>
        <dbReference type="Pfam" id="PF17921"/>
    </source>
</evidence>
<dbReference type="FunFam" id="1.10.340.70:FF:000003">
    <property type="entry name" value="Protein CBG25708"/>
    <property type="match status" value="1"/>
</dbReference>
<dbReference type="STRING" id="50429.A0A2B4SZT3"/>
<accession>A0A2B4SZT3</accession>
<dbReference type="Pfam" id="PF17921">
    <property type="entry name" value="Integrase_H2C2"/>
    <property type="match status" value="1"/>
</dbReference>
<dbReference type="InterPro" id="IPR050951">
    <property type="entry name" value="Retrovirus_Pol_polyprotein"/>
</dbReference>
<feature type="domain" description="Reverse transcriptase/retrotransposon-derived protein RNase H-like" evidence="1">
    <location>
        <begin position="46"/>
        <end position="139"/>
    </location>
</feature>
<dbReference type="InterPro" id="IPR036397">
    <property type="entry name" value="RNaseH_sf"/>
</dbReference>
<dbReference type="Gene3D" id="1.10.340.70">
    <property type="match status" value="1"/>
</dbReference>
<feature type="domain" description="Integrase zinc-binding" evidence="2">
    <location>
        <begin position="246"/>
        <end position="297"/>
    </location>
</feature>
<sequence length="379" mass="43430">MPTPSDVVSVRRFIGFTNYLSKFLPRLRDALEPLRKLTSPDAEWLWTDIPDSAVRQVKLLVTKVPVLKFFDSTGSLTLQCDASDKGLGAILLKKGQPTAYASRALTYAESQYVQIEKQLLAVVYGSERFHTYTYGREVFVESDHKPLEVIFKKPLHRAPKKLQRMLMREIESINMTQHIRLKPSTLQEIKDHTQKEDSLLELIKVIKAGWPETKGELCHLVLPFFDVRDELSVCDGIVIRGERVVVPKSLPRDMLYRLHYAHSGVVSTLLLARESVYWPGMSGEIKQFIEMCDVCRAFDRKQPKETLIPHEVPDRPWAKVGVDLFTYRGRNYLICVDYYSSFWEIDCLDKTTSGAVVQKLKSHFARHGIQETCVSDNGP</sequence>
<dbReference type="SUPFAM" id="SSF53098">
    <property type="entry name" value="Ribonuclease H-like"/>
    <property type="match status" value="1"/>
</dbReference>
<dbReference type="PANTHER" id="PTHR37984">
    <property type="entry name" value="PROTEIN CBG26694"/>
    <property type="match status" value="1"/>
</dbReference>
<protein>
    <submittedName>
        <fullName evidence="3">Retrovirus-related Pol polyprotein from transposon 17.6</fullName>
    </submittedName>
</protein>
<evidence type="ECO:0000313" key="3">
    <source>
        <dbReference type="EMBL" id="PFX34058.1"/>
    </source>
</evidence>
<dbReference type="Gene3D" id="3.30.70.270">
    <property type="match status" value="1"/>
</dbReference>
<dbReference type="InterPro" id="IPR043128">
    <property type="entry name" value="Rev_trsase/Diguanyl_cyclase"/>
</dbReference>
<dbReference type="GO" id="GO:0003676">
    <property type="term" value="F:nucleic acid binding"/>
    <property type="evidence" value="ECO:0007669"/>
    <property type="project" value="InterPro"/>
</dbReference>
<keyword evidence="4" id="KW-1185">Reference proteome</keyword>
<dbReference type="EMBL" id="LSMT01000007">
    <property type="protein sequence ID" value="PFX34058.1"/>
    <property type="molecule type" value="Genomic_DNA"/>
</dbReference>
<reference evidence="4" key="1">
    <citation type="journal article" date="2017" name="bioRxiv">
        <title>Comparative analysis of the genomes of Stylophora pistillata and Acropora digitifera provides evidence for extensive differences between species of corals.</title>
        <authorList>
            <person name="Voolstra C.R."/>
            <person name="Li Y."/>
            <person name="Liew Y.J."/>
            <person name="Baumgarten S."/>
            <person name="Zoccola D."/>
            <person name="Flot J.-F."/>
            <person name="Tambutte S."/>
            <person name="Allemand D."/>
            <person name="Aranda M."/>
        </authorList>
    </citation>
    <scope>NUCLEOTIDE SEQUENCE [LARGE SCALE GENOMIC DNA]</scope>
</reference>
<dbReference type="InterPro" id="IPR012337">
    <property type="entry name" value="RNaseH-like_sf"/>
</dbReference>
<dbReference type="InterPro" id="IPR041588">
    <property type="entry name" value="Integrase_H2C2"/>
</dbReference>
<comment type="caution">
    <text evidence="3">The sequence shown here is derived from an EMBL/GenBank/DDBJ whole genome shotgun (WGS) entry which is preliminary data.</text>
</comment>
<organism evidence="3 4">
    <name type="scientific">Stylophora pistillata</name>
    <name type="common">Smooth cauliflower coral</name>
    <dbReference type="NCBI Taxonomy" id="50429"/>
    <lineage>
        <taxon>Eukaryota</taxon>
        <taxon>Metazoa</taxon>
        <taxon>Cnidaria</taxon>
        <taxon>Anthozoa</taxon>
        <taxon>Hexacorallia</taxon>
        <taxon>Scleractinia</taxon>
        <taxon>Astrocoeniina</taxon>
        <taxon>Pocilloporidae</taxon>
        <taxon>Stylophora</taxon>
    </lineage>
</organism>
<dbReference type="Proteomes" id="UP000225706">
    <property type="component" value="Unassembled WGS sequence"/>
</dbReference>
<name>A0A2B4SZT3_STYPI</name>
<dbReference type="Gene3D" id="3.30.420.10">
    <property type="entry name" value="Ribonuclease H-like superfamily/Ribonuclease H"/>
    <property type="match status" value="1"/>
</dbReference>
<dbReference type="GO" id="GO:0006259">
    <property type="term" value="P:DNA metabolic process"/>
    <property type="evidence" value="ECO:0007669"/>
    <property type="project" value="UniProtKB-ARBA"/>
</dbReference>
<dbReference type="SUPFAM" id="SSF56672">
    <property type="entry name" value="DNA/RNA polymerases"/>
    <property type="match status" value="1"/>
</dbReference>
<evidence type="ECO:0000259" key="1">
    <source>
        <dbReference type="Pfam" id="PF17919"/>
    </source>
</evidence>
<gene>
    <name evidence="3" type="primary">pol</name>
    <name evidence="3" type="ORF">AWC38_SpisGene1211</name>
</gene>
<dbReference type="AlphaFoldDB" id="A0A2B4SZT3"/>
<dbReference type="PANTHER" id="PTHR37984:SF8">
    <property type="entry name" value="CCHC-TYPE DOMAIN-CONTAINING PROTEIN"/>
    <property type="match status" value="1"/>
</dbReference>
<dbReference type="FunFam" id="3.10.20.370:FF:000001">
    <property type="entry name" value="Retrovirus-related Pol polyprotein from transposon 17.6-like protein"/>
    <property type="match status" value="1"/>
</dbReference>
<evidence type="ECO:0000313" key="4">
    <source>
        <dbReference type="Proteomes" id="UP000225706"/>
    </source>
</evidence>
<dbReference type="Pfam" id="PF17919">
    <property type="entry name" value="RT_RNaseH_2"/>
    <property type="match status" value="1"/>
</dbReference>
<dbReference type="OrthoDB" id="5966473at2759"/>